<dbReference type="Proteomes" id="UP000054248">
    <property type="component" value="Unassembled WGS sequence"/>
</dbReference>
<evidence type="ECO:0000256" key="4">
    <source>
        <dbReference type="ARBA" id="ARBA00022605"/>
    </source>
</evidence>
<keyword evidence="5 8" id="KW-0378">Hydrolase</keyword>
<dbReference type="InterPro" id="IPR004013">
    <property type="entry name" value="PHP_dom"/>
</dbReference>
<feature type="domain" description="PHP" evidence="9">
    <location>
        <begin position="4"/>
        <end position="227"/>
    </location>
</feature>
<dbReference type="HOGENOM" id="CLU_054611_0_0_1"/>
<evidence type="ECO:0000256" key="5">
    <source>
        <dbReference type="ARBA" id="ARBA00022801"/>
    </source>
</evidence>
<protein>
    <recommendedName>
        <fullName evidence="3 8">Histidinol-phosphatase</fullName>
        <shortName evidence="8">HolPase</shortName>
        <ecNumber evidence="3 8">3.1.3.15</ecNumber>
    </recommendedName>
</protein>
<dbReference type="PANTHER" id="PTHR21039:SF0">
    <property type="entry name" value="HISTIDINOL-PHOSPHATASE"/>
    <property type="match status" value="1"/>
</dbReference>
<dbReference type="AlphaFoldDB" id="A0A0C3QGM4"/>
<dbReference type="GO" id="GO:0000105">
    <property type="term" value="P:L-histidine biosynthetic process"/>
    <property type="evidence" value="ECO:0007669"/>
    <property type="project" value="UniProtKB-UniRule"/>
</dbReference>
<dbReference type="NCBIfam" id="TIGR01856">
    <property type="entry name" value="hisJ_fam"/>
    <property type="match status" value="1"/>
</dbReference>
<dbReference type="InterPro" id="IPR010140">
    <property type="entry name" value="Histidinol_P_phosphatase_HisJ"/>
</dbReference>
<gene>
    <name evidence="10" type="ORF">M407DRAFT_75590</name>
</gene>
<organism evidence="10 11">
    <name type="scientific">Tulasnella calospora MUT 4182</name>
    <dbReference type="NCBI Taxonomy" id="1051891"/>
    <lineage>
        <taxon>Eukaryota</taxon>
        <taxon>Fungi</taxon>
        <taxon>Dikarya</taxon>
        <taxon>Basidiomycota</taxon>
        <taxon>Agaricomycotina</taxon>
        <taxon>Agaricomycetes</taxon>
        <taxon>Cantharellales</taxon>
        <taxon>Tulasnellaceae</taxon>
        <taxon>Tulasnella</taxon>
    </lineage>
</organism>
<dbReference type="InterPro" id="IPR016195">
    <property type="entry name" value="Pol/histidinol_Pase-like"/>
</dbReference>
<evidence type="ECO:0000256" key="6">
    <source>
        <dbReference type="ARBA" id="ARBA00023102"/>
    </source>
</evidence>
<dbReference type="EMBL" id="KN823040">
    <property type="protein sequence ID" value="KIO25521.1"/>
    <property type="molecule type" value="Genomic_DNA"/>
</dbReference>
<keyword evidence="11" id="KW-1185">Reference proteome</keyword>
<evidence type="ECO:0000313" key="10">
    <source>
        <dbReference type="EMBL" id="KIO25521.1"/>
    </source>
</evidence>
<sequence length="327" mass="37485">MHSHHSHSGSFCQHAAGTLEEVVLEAIEKGFKVYGLSEHVPRYRERDLYPEEARSGVEKLGKQFDAYVVEAQRLKEAYADKITLLVGAETDFITDLDYSALHSLLDKHGDNIEYLVGSVHHVNERPIDFDRDTWQECLSSFSAGPTDGMDLDDEGEPPYTAYLSSYFDSQFTFMERYRPEIIGHFDLCRLYVPLMRLNNPKYEGVWAKVERNIDFAIGYGACFELNAAAFRKGWKDAYPGEDVLKLIISKGGRLCLSDDSHGPAAVGLNFHLLYDYMVRMGVRDLWHLERHDERNVAGRKVRAVQYNGDWKEDPFWSQFGPELERGL</sequence>
<dbReference type="GO" id="GO:0005737">
    <property type="term" value="C:cytoplasm"/>
    <property type="evidence" value="ECO:0007669"/>
    <property type="project" value="TreeGrafter"/>
</dbReference>
<comment type="catalytic activity">
    <reaction evidence="7 8">
        <text>L-histidinol phosphate + H2O = L-histidinol + phosphate</text>
        <dbReference type="Rhea" id="RHEA:14465"/>
        <dbReference type="ChEBI" id="CHEBI:15377"/>
        <dbReference type="ChEBI" id="CHEBI:43474"/>
        <dbReference type="ChEBI" id="CHEBI:57699"/>
        <dbReference type="ChEBI" id="CHEBI:57980"/>
        <dbReference type="EC" id="3.1.3.15"/>
    </reaction>
</comment>
<evidence type="ECO:0000313" key="11">
    <source>
        <dbReference type="Proteomes" id="UP000054248"/>
    </source>
</evidence>
<reference evidence="10 11" key="1">
    <citation type="submission" date="2014-04" db="EMBL/GenBank/DDBJ databases">
        <authorList>
            <consortium name="DOE Joint Genome Institute"/>
            <person name="Kuo A."/>
            <person name="Girlanda M."/>
            <person name="Perotto S."/>
            <person name="Kohler A."/>
            <person name="Nagy L.G."/>
            <person name="Floudas D."/>
            <person name="Copeland A."/>
            <person name="Barry K.W."/>
            <person name="Cichocki N."/>
            <person name="Veneault-Fourrey C."/>
            <person name="LaButti K."/>
            <person name="Lindquist E.A."/>
            <person name="Lipzen A."/>
            <person name="Lundell T."/>
            <person name="Morin E."/>
            <person name="Murat C."/>
            <person name="Sun H."/>
            <person name="Tunlid A."/>
            <person name="Henrissat B."/>
            <person name="Grigoriev I.V."/>
            <person name="Hibbett D.S."/>
            <person name="Martin F."/>
            <person name="Nordberg H.P."/>
            <person name="Cantor M.N."/>
            <person name="Hua S.X."/>
        </authorList>
    </citation>
    <scope>NUCLEOTIDE SEQUENCE [LARGE SCALE GENOMIC DNA]</scope>
    <source>
        <strain evidence="10 11">MUT 4182</strain>
    </source>
</reference>
<evidence type="ECO:0000256" key="7">
    <source>
        <dbReference type="ARBA" id="ARBA00049158"/>
    </source>
</evidence>
<reference evidence="11" key="2">
    <citation type="submission" date="2015-01" db="EMBL/GenBank/DDBJ databases">
        <title>Evolutionary Origins and Diversification of the Mycorrhizal Mutualists.</title>
        <authorList>
            <consortium name="DOE Joint Genome Institute"/>
            <consortium name="Mycorrhizal Genomics Consortium"/>
            <person name="Kohler A."/>
            <person name="Kuo A."/>
            <person name="Nagy L.G."/>
            <person name="Floudas D."/>
            <person name="Copeland A."/>
            <person name="Barry K.W."/>
            <person name="Cichocki N."/>
            <person name="Veneault-Fourrey C."/>
            <person name="LaButti K."/>
            <person name="Lindquist E.A."/>
            <person name="Lipzen A."/>
            <person name="Lundell T."/>
            <person name="Morin E."/>
            <person name="Murat C."/>
            <person name="Riley R."/>
            <person name="Ohm R."/>
            <person name="Sun H."/>
            <person name="Tunlid A."/>
            <person name="Henrissat B."/>
            <person name="Grigoriev I.V."/>
            <person name="Hibbett D.S."/>
            <person name="Martin F."/>
        </authorList>
    </citation>
    <scope>NUCLEOTIDE SEQUENCE [LARGE SCALE GENOMIC DNA]</scope>
    <source>
        <strain evidence="11">MUT 4182</strain>
    </source>
</reference>
<evidence type="ECO:0000256" key="2">
    <source>
        <dbReference type="ARBA" id="ARBA00009152"/>
    </source>
</evidence>
<evidence type="ECO:0000256" key="1">
    <source>
        <dbReference type="ARBA" id="ARBA00004970"/>
    </source>
</evidence>
<dbReference type="GO" id="GO:0004401">
    <property type="term" value="F:histidinol-phosphatase activity"/>
    <property type="evidence" value="ECO:0007669"/>
    <property type="project" value="UniProtKB-UniRule"/>
</dbReference>
<proteinExistence type="inferred from homology"/>
<keyword evidence="4 8" id="KW-0028">Amino-acid biosynthesis</keyword>
<dbReference type="UniPathway" id="UPA00031">
    <property type="reaction ID" value="UER00013"/>
</dbReference>
<dbReference type="OrthoDB" id="5957391at2759"/>
<dbReference type="PANTHER" id="PTHR21039">
    <property type="entry name" value="HISTIDINOL PHOSPHATASE-RELATED"/>
    <property type="match status" value="1"/>
</dbReference>
<name>A0A0C3QGM4_9AGAM</name>
<accession>A0A0C3QGM4</accession>
<keyword evidence="6 8" id="KW-0368">Histidine biosynthesis</keyword>
<dbReference type="CDD" id="cd12110">
    <property type="entry name" value="PHP_HisPPase_Hisj_like"/>
    <property type="match status" value="1"/>
</dbReference>
<evidence type="ECO:0000256" key="3">
    <source>
        <dbReference type="ARBA" id="ARBA00013085"/>
    </source>
</evidence>
<evidence type="ECO:0000256" key="8">
    <source>
        <dbReference type="RuleBase" id="RU366003"/>
    </source>
</evidence>
<dbReference type="Pfam" id="PF02811">
    <property type="entry name" value="PHP"/>
    <property type="match status" value="1"/>
</dbReference>
<comment type="similarity">
    <text evidence="2 8">Belongs to the PHP hydrolase family. HisK subfamily.</text>
</comment>
<evidence type="ECO:0000259" key="9">
    <source>
        <dbReference type="Pfam" id="PF02811"/>
    </source>
</evidence>
<comment type="pathway">
    <text evidence="1 8">Amino-acid biosynthesis; L-histidine biosynthesis; L-histidine from 5-phospho-alpha-D-ribose 1-diphosphate: step 8/9.</text>
</comment>
<dbReference type="Gene3D" id="3.20.20.140">
    <property type="entry name" value="Metal-dependent hydrolases"/>
    <property type="match status" value="1"/>
</dbReference>
<dbReference type="STRING" id="1051891.A0A0C3QGM4"/>
<dbReference type="SUPFAM" id="SSF89550">
    <property type="entry name" value="PHP domain-like"/>
    <property type="match status" value="1"/>
</dbReference>
<dbReference type="EC" id="3.1.3.15" evidence="3 8"/>